<comment type="caution">
    <text evidence="1">The sequence shown here is derived from an EMBL/GenBank/DDBJ whole genome shotgun (WGS) entry which is preliminary data.</text>
</comment>
<dbReference type="GO" id="GO:0005829">
    <property type="term" value="C:cytosol"/>
    <property type="evidence" value="ECO:0007669"/>
    <property type="project" value="TreeGrafter"/>
</dbReference>
<reference evidence="1" key="2">
    <citation type="submission" date="2021-04" db="EMBL/GenBank/DDBJ databases">
        <authorList>
            <person name="Gilroy R."/>
        </authorList>
    </citation>
    <scope>NUCLEOTIDE SEQUENCE</scope>
    <source>
        <strain evidence="1">ChiHcolR34-3080</strain>
    </source>
</reference>
<dbReference type="PANTHER" id="PTHR34986">
    <property type="entry name" value="EVOLVED BETA-GALACTOSIDASE SUBUNIT BETA"/>
    <property type="match status" value="1"/>
</dbReference>
<dbReference type="SUPFAM" id="SSF51197">
    <property type="entry name" value="Clavaminate synthase-like"/>
    <property type="match status" value="1"/>
</dbReference>
<dbReference type="InterPro" id="IPR037012">
    <property type="entry name" value="NanQ/TabA/YiaL_sf"/>
</dbReference>
<dbReference type="NCBIfam" id="TIGR00022">
    <property type="entry name" value="YhcH/YjgK/YiaL family protein"/>
    <property type="match status" value="1"/>
</dbReference>
<dbReference type="PANTHER" id="PTHR34986:SF1">
    <property type="entry name" value="PROTEIN YIAL"/>
    <property type="match status" value="1"/>
</dbReference>
<proteinExistence type="predicted"/>
<dbReference type="InterPro" id="IPR004375">
    <property type="entry name" value="NanQ/TabA/YiaL"/>
</dbReference>
<name>A0A9D1TWT8_9FIRM</name>
<dbReference type="EMBL" id="DXHQ01000111">
    <property type="protein sequence ID" value="HIW09661.1"/>
    <property type="molecule type" value="Genomic_DNA"/>
</dbReference>
<sequence length="150" mass="16399">MITDSLTCLDRYLGIHPALDTAIRWLAQHDPAALPNGRTEIDGQDVYINVMDAALRPAEGADFEYHRLYADLQIDLTGSEYWAWTFRAEPTGPFDPAADCGFAAGPEQSSGLLGEGRFALFLPGEYHKPSCISPASETLRKAVVKIRMGG</sequence>
<reference evidence="1" key="1">
    <citation type="journal article" date="2021" name="PeerJ">
        <title>Extensive microbial diversity within the chicken gut microbiome revealed by metagenomics and culture.</title>
        <authorList>
            <person name="Gilroy R."/>
            <person name="Ravi A."/>
            <person name="Getino M."/>
            <person name="Pursley I."/>
            <person name="Horton D.L."/>
            <person name="Alikhan N.F."/>
            <person name="Baker D."/>
            <person name="Gharbi K."/>
            <person name="Hall N."/>
            <person name="Watson M."/>
            <person name="Adriaenssens E.M."/>
            <person name="Foster-Nyarko E."/>
            <person name="Jarju S."/>
            <person name="Secka A."/>
            <person name="Antonio M."/>
            <person name="Oren A."/>
            <person name="Chaudhuri R.R."/>
            <person name="La Ragione R."/>
            <person name="Hildebrand F."/>
            <person name="Pallen M.J."/>
        </authorList>
    </citation>
    <scope>NUCLEOTIDE SEQUENCE</scope>
    <source>
        <strain evidence="1">ChiHcolR34-3080</strain>
    </source>
</reference>
<protein>
    <submittedName>
        <fullName evidence="1">YhcH/YjgK/YiaL family protein</fullName>
    </submittedName>
</protein>
<dbReference type="Gene3D" id="2.60.120.370">
    <property type="entry name" value="YhcH/YjgK/YiaL"/>
    <property type="match status" value="1"/>
</dbReference>
<dbReference type="Pfam" id="PF04074">
    <property type="entry name" value="DUF386"/>
    <property type="match status" value="1"/>
</dbReference>
<dbReference type="Proteomes" id="UP000823933">
    <property type="component" value="Unassembled WGS sequence"/>
</dbReference>
<organism evidence="1 2">
    <name type="scientific">Candidatus Faecalibacterium intestinigallinarum</name>
    <dbReference type="NCBI Taxonomy" id="2838581"/>
    <lineage>
        <taxon>Bacteria</taxon>
        <taxon>Bacillati</taxon>
        <taxon>Bacillota</taxon>
        <taxon>Clostridia</taxon>
        <taxon>Eubacteriales</taxon>
        <taxon>Oscillospiraceae</taxon>
        <taxon>Faecalibacterium</taxon>
    </lineage>
</organism>
<dbReference type="AlphaFoldDB" id="A0A9D1TWT8"/>
<evidence type="ECO:0000313" key="1">
    <source>
        <dbReference type="EMBL" id="HIW09661.1"/>
    </source>
</evidence>
<accession>A0A9D1TWT8</accession>
<evidence type="ECO:0000313" key="2">
    <source>
        <dbReference type="Proteomes" id="UP000823933"/>
    </source>
</evidence>
<gene>
    <name evidence="1" type="ORF">H9890_09725</name>
</gene>